<gene>
    <name evidence="1" type="primary">Acey_s0141.g2219</name>
    <name evidence="1" type="ORF">Y032_0141g2219</name>
</gene>
<evidence type="ECO:0000313" key="2">
    <source>
        <dbReference type="Proteomes" id="UP000024635"/>
    </source>
</evidence>
<evidence type="ECO:0000313" key="1">
    <source>
        <dbReference type="EMBL" id="EYB97348.1"/>
    </source>
</evidence>
<dbReference type="EMBL" id="JARK01001477">
    <property type="protein sequence ID" value="EYB97348.1"/>
    <property type="molecule type" value="Genomic_DNA"/>
</dbReference>
<keyword evidence="2" id="KW-1185">Reference proteome</keyword>
<accession>A0A016T2W8</accession>
<organism evidence="1 2">
    <name type="scientific">Ancylostoma ceylanicum</name>
    <dbReference type="NCBI Taxonomy" id="53326"/>
    <lineage>
        <taxon>Eukaryota</taxon>
        <taxon>Metazoa</taxon>
        <taxon>Ecdysozoa</taxon>
        <taxon>Nematoda</taxon>
        <taxon>Chromadorea</taxon>
        <taxon>Rhabditida</taxon>
        <taxon>Rhabditina</taxon>
        <taxon>Rhabditomorpha</taxon>
        <taxon>Strongyloidea</taxon>
        <taxon>Ancylostomatidae</taxon>
        <taxon>Ancylostomatinae</taxon>
        <taxon>Ancylostoma</taxon>
    </lineage>
</organism>
<sequence>MRLFSFIGVLPSYSFPRGLYLDYISKLSTFIRWIWSAFIDGRVCVPYEIPSESTSSSGVERAGRCLLRRRTGRSQQWTS</sequence>
<name>A0A016T2W8_9BILA</name>
<reference evidence="2" key="1">
    <citation type="journal article" date="2015" name="Nat. Genet.">
        <title>The genome and transcriptome of the zoonotic hookworm Ancylostoma ceylanicum identify infection-specific gene families.</title>
        <authorList>
            <person name="Schwarz E.M."/>
            <person name="Hu Y."/>
            <person name="Antoshechkin I."/>
            <person name="Miller M.M."/>
            <person name="Sternberg P.W."/>
            <person name="Aroian R.V."/>
        </authorList>
    </citation>
    <scope>NUCLEOTIDE SEQUENCE</scope>
    <source>
        <strain evidence="2">HY135</strain>
    </source>
</reference>
<dbReference type="AlphaFoldDB" id="A0A016T2W8"/>
<dbReference type="Proteomes" id="UP000024635">
    <property type="component" value="Unassembled WGS sequence"/>
</dbReference>
<protein>
    <submittedName>
        <fullName evidence="1">Uncharacterized protein</fullName>
    </submittedName>
</protein>
<proteinExistence type="predicted"/>
<comment type="caution">
    <text evidence="1">The sequence shown here is derived from an EMBL/GenBank/DDBJ whole genome shotgun (WGS) entry which is preliminary data.</text>
</comment>